<keyword evidence="3" id="KW-0813">Transport</keyword>
<dbReference type="CDD" id="cd13561">
    <property type="entry name" value="PBP2_SsuA_like_4"/>
    <property type="match status" value="1"/>
</dbReference>
<feature type="domain" description="SsuA/THI5-like" evidence="6">
    <location>
        <begin position="55"/>
        <end position="255"/>
    </location>
</feature>
<dbReference type="InterPro" id="IPR010067">
    <property type="entry name" value="ABC_SsuA_sub-bd"/>
</dbReference>
<comment type="similarity">
    <text evidence="2">Belongs to the bacterial solute-binding protein SsuA/TauA family.</text>
</comment>
<dbReference type="AlphaFoldDB" id="A0A941I251"/>
<sequence length="331" mass="34554">MRTTRRTILATALTAGLGLGLAGCGSDGGGTGSGGDLEPVTFGYIADYNGTSLLAIADDQGLWEKHGLEAETPVFTNGPLQIQALGTGDLDYGYIGPGAMWLPASGQAKVIAINTLGNSDRVIAQEGISSVADLAGKTVGVPEGTSGDMILSLALEEAGLTKDDVRLTPMDPSTIVSAFSSGQIDAAGFWYPAIATIKEQDPNLVELAKNSDFTDVQFPTAFVAGNDVVDEEKTTKTLAVLREAMTFRAENPEEAVAVTAEMLNKSVEDVQADADNNTVLTLEELDAATEDGTVDGWLNGMQDFFVDNGKLDAPTDPSTWYTGDLFTGAAE</sequence>
<gene>
    <name evidence="7" type="ORF">KC207_15385</name>
</gene>
<keyword evidence="4 5" id="KW-0732">Signal</keyword>
<dbReference type="PANTHER" id="PTHR30024:SF47">
    <property type="entry name" value="TAURINE-BINDING PERIPLASMIC PROTEIN"/>
    <property type="match status" value="1"/>
</dbReference>
<dbReference type="NCBIfam" id="TIGR01728">
    <property type="entry name" value="SsuA_fam"/>
    <property type="match status" value="1"/>
</dbReference>
<comment type="subcellular location">
    <subcellularLocation>
        <location evidence="1">Periplasm</location>
    </subcellularLocation>
</comment>
<name>A0A941I251_9MICO</name>
<evidence type="ECO:0000256" key="5">
    <source>
        <dbReference type="SAM" id="SignalP"/>
    </source>
</evidence>
<evidence type="ECO:0000256" key="2">
    <source>
        <dbReference type="ARBA" id="ARBA00010742"/>
    </source>
</evidence>
<evidence type="ECO:0000256" key="3">
    <source>
        <dbReference type="ARBA" id="ARBA00022448"/>
    </source>
</evidence>
<keyword evidence="8" id="KW-1185">Reference proteome</keyword>
<feature type="chain" id="PRO_5038962918" evidence="5">
    <location>
        <begin position="23"/>
        <end position="331"/>
    </location>
</feature>
<dbReference type="EMBL" id="JAGSNF010000022">
    <property type="protein sequence ID" value="MBR7744679.1"/>
    <property type="molecule type" value="Genomic_DNA"/>
</dbReference>
<evidence type="ECO:0000259" key="6">
    <source>
        <dbReference type="Pfam" id="PF09084"/>
    </source>
</evidence>
<dbReference type="GO" id="GO:0016020">
    <property type="term" value="C:membrane"/>
    <property type="evidence" value="ECO:0007669"/>
    <property type="project" value="InterPro"/>
</dbReference>
<dbReference type="InterPro" id="IPR015168">
    <property type="entry name" value="SsuA/THI5"/>
</dbReference>
<dbReference type="Proteomes" id="UP000677016">
    <property type="component" value="Unassembled WGS sequence"/>
</dbReference>
<dbReference type="SUPFAM" id="SSF53850">
    <property type="entry name" value="Periplasmic binding protein-like II"/>
    <property type="match status" value="1"/>
</dbReference>
<organism evidence="7 8">
    <name type="scientific">Phycicoccus avicenniae</name>
    <dbReference type="NCBI Taxonomy" id="2828860"/>
    <lineage>
        <taxon>Bacteria</taxon>
        <taxon>Bacillati</taxon>
        <taxon>Actinomycetota</taxon>
        <taxon>Actinomycetes</taxon>
        <taxon>Micrococcales</taxon>
        <taxon>Intrasporangiaceae</taxon>
        <taxon>Phycicoccus</taxon>
    </lineage>
</organism>
<dbReference type="RefSeq" id="WP_211604200.1">
    <property type="nucleotide sequence ID" value="NZ_JAGSNF010000022.1"/>
</dbReference>
<evidence type="ECO:0000256" key="4">
    <source>
        <dbReference type="ARBA" id="ARBA00022729"/>
    </source>
</evidence>
<dbReference type="PANTHER" id="PTHR30024">
    <property type="entry name" value="ALIPHATIC SULFONATES-BINDING PROTEIN-RELATED"/>
    <property type="match status" value="1"/>
</dbReference>
<evidence type="ECO:0000313" key="7">
    <source>
        <dbReference type="EMBL" id="MBR7744679.1"/>
    </source>
</evidence>
<dbReference type="GO" id="GO:0042626">
    <property type="term" value="F:ATPase-coupled transmembrane transporter activity"/>
    <property type="evidence" value="ECO:0007669"/>
    <property type="project" value="InterPro"/>
</dbReference>
<evidence type="ECO:0000313" key="8">
    <source>
        <dbReference type="Proteomes" id="UP000677016"/>
    </source>
</evidence>
<protein>
    <submittedName>
        <fullName evidence="7">Aliphatic sulfonate ABC transporter substrate-binding protein</fullName>
    </submittedName>
</protein>
<comment type="caution">
    <text evidence="7">The sequence shown here is derived from an EMBL/GenBank/DDBJ whole genome shotgun (WGS) entry which is preliminary data.</text>
</comment>
<dbReference type="PROSITE" id="PS51257">
    <property type="entry name" value="PROKAR_LIPOPROTEIN"/>
    <property type="match status" value="1"/>
</dbReference>
<proteinExistence type="inferred from homology"/>
<dbReference type="GO" id="GO:0042597">
    <property type="term" value="C:periplasmic space"/>
    <property type="evidence" value="ECO:0007669"/>
    <property type="project" value="UniProtKB-SubCell"/>
</dbReference>
<dbReference type="Pfam" id="PF09084">
    <property type="entry name" value="NMT1"/>
    <property type="match status" value="1"/>
</dbReference>
<reference evidence="7" key="1">
    <citation type="submission" date="2021-04" db="EMBL/GenBank/DDBJ databases">
        <title>Phycicoccus avicenniae sp. nov., a novel endophytic actinomycetes isolated from branch of Avicennia mariana.</title>
        <authorList>
            <person name="Tuo L."/>
        </authorList>
    </citation>
    <scope>NUCLEOTIDE SEQUENCE</scope>
    <source>
        <strain evidence="7">BSK3Z-2</strain>
    </source>
</reference>
<evidence type="ECO:0000256" key="1">
    <source>
        <dbReference type="ARBA" id="ARBA00004418"/>
    </source>
</evidence>
<dbReference type="Gene3D" id="3.40.190.10">
    <property type="entry name" value="Periplasmic binding protein-like II"/>
    <property type="match status" value="2"/>
</dbReference>
<accession>A0A941I251</accession>
<feature type="signal peptide" evidence="5">
    <location>
        <begin position="1"/>
        <end position="22"/>
    </location>
</feature>